<reference evidence="1" key="1">
    <citation type="journal article" date="2020" name="Stud. Mycol.">
        <title>101 Dothideomycetes genomes: a test case for predicting lifestyles and emergence of pathogens.</title>
        <authorList>
            <person name="Haridas S."/>
            <person name="Albert R."/>
            <person name="Binder M."/>
            <person name="Bloem J."/>
            <person name="Labutti K."/>
            <person name="Salamov A."/>
            <person name="Andreopoulos B."/>
            <person name="Baker S."/>
            <person name="Barry K."/>
            <person name="Bills G."/>
            <person name="Bluhm B."/>
            <person name="Cannon C."/>
            <person name="Castanera R."/>
            <person name="Culley D."/>
            <person name="Daum C."/>
            <person name="Ezra D."/>
            <person name="Gonzalez J."/>
            <person name="Henrissat B."/>
            <person name="Kuo A."/>
            <person name="Liang C."/>
            <person name="Lipzen A."/>
            <person name="Lutzoni F."/>
            <person name="Magnuson J."/>
            <person name="Mondo S."/>
            <person name="Nolan M."/>
            <person name="Ohm R."/>
            <person name="Pangilinan J."/>
            <person name="Park H.-J."/>
            <person name="Ramirez L."/>
            <person name="Alfaro M."/>
            <person name="Sun H."/>
            <person name="Tritt A."/>
            <person name="Yoshinaga Y."/>
            <person name="Zwiers L.-H."/>
            <person name="Turgeon B."/>
            <person name="Goodwin S."/>
            <person name="Spatafora J."/>
            <person name="Crous P."/>
            <person name="Grigoriev I."/>
        </authorList>
    </citation>
    <scope>NUCLEOTIDE SEQUENCE</scope>
    <source>
        <strain evidence="1">CBS 525.71</strain>
    </source>
</reference>
<gene>
    <name evidence="1" type="ORF">BU25DRAFT_341951</name>
</gene>
<protein>
    <submittedName>
        <fullName evidence="1">Zinc finger CHY domain-containing protein</fullName>
    </submittedName>
</protein>
<proteinExistence type="predicted"/>
<comment type="caution">
    <text evidence="1">The sequence shown here is derived from an EMBL/GenBank/DDBJ whole genome shotgun (WGS) entry which is preliminary data.</text>
</comment>
<evidence type="ECO:0000313" key="2">
    <source>
        <dbReference type="Proteomes" id="UP000799754"/>
    </source>
</evidence>
<evidence type="ECO:0000313" key="1">
    <source>
        <dbReference type="EMBL" id="KAF2627297.1"/>
    </source>
</evidence>
<sequence length="125" mass="14026">MSSNPETSSPPTVHGLSVTSLTQCAHWHSPLDIIAIKHFCCQKFYACISCHDAGETHRSDVWPRSQRAEKAVLCGACEHILSVEEYMNSGSRCTRCEEGFNPGCKNHWDLYFEIDEKDSTSCGRE</sequence>
<keyword evidence="2" id="KW-1185">Reference proteome</keyword>
<dbReference type="EMBL" id="MU006717">
    <property type="protein sequence ID" value="KAF2627297.1"/>
    <property type="molecule type" value="Genomic_DNA"/>
</dbReference>
<accession>A0ACB6S1B3</accession>
<organism evidence="1 2">
    <name type="scientific">Macroventuria anomochaeta</name>
    <dbReference type="NCBI Taxonomy" id="301207"/>
    <lineage>
        <taxon>Eukaryota</taxon>
        <taxon>Fungi</taxon>
        <taxon>Dikarya</taxon>
        <taxon>Ascomycota</taxon>
        <taxon>Pezizomycotina</taxon>
        <taxon>Dothideomycetes</taxon>
        <taxon>Pleosporomycetidae</taxon>
        <taxon>Pleosporales</taxon>
        <taxon>Pleosporineae</taxon>
        <taxon>Didymellaceae</taxon>
        <taxon>Macroventuria</taxon>
    </lineage>
</organism>
<dbReference type="Proteomes" id="UP000799754">
    <property type="component" value="Unassembled WGS sequence"/>
</dbReference>
<name>A0ACB6S1B3_9PLEO</name>